<dbReference type="EMBL" id="JAHXZN010000001">
    <property type="protein sequence ID" value="MBW6529182.1"/>
    <property type="molecule type" value="Genomic_DNA"/>
</dbReference>
<reference evidence="1 2" key="1">
    <citation type="submission" date="2021-07" db="EMBL/GenBank/DDBJ databases">
        <title>Sphingomonas sp.</title>
        <authorList>
            <person name="Feng G."/>
            <person name="Li J."/>
            <person name="Pan M."/>
        </authorList>
    </citation>
    <scope>NUCLEOTIDE SEQUENCE [LARGE SCALE GENOMIC DNA]</scope>
    <source>
        <strain evidence="1 2">RRHST34</strain>
    </source>
</reference>
<accession>A0ABS7BI90</accession>
<protein>
    <submittedName>
        <fullName evidence="1">Uncharacterized protein</fullName>
    </submittedName>
</protein>
<keyword evidence="2" id="KW-1185">Reference proteome</keyword>
<proteinExistence type="predicted"/>
<sequence length="60" mass="6983">MRDEASMAAKKIDRAYLLRRSEEHLIRAARASDDAARVLHQRFADLYRARANGERLVQQD</sequence>
<organism evidence="1 2">
    <name type="scientific">Sphingomonas citri</name>
    <dbReference type="NCBI Taxonomy" id="2862499"/>
    <lineage>
        <taxon>Bacteria</taxon>
        <taxon>Pseudomonadati</taxon>
        <taxon>Pseudomonadota</taxon>
        <taxon>Alphaproteobacteria</taxon>
        <taxon>Sphingomonadales</taxon>
        <taxon>Sphingomonadaceae</taxon>
        <taxon>Sphingomonas</taxon>
    </lineage>
</organism>
<comment type="caution">
    <text evidence="1">The sequence shown here is derived from an EMBL/GenBank/DDBJ whole genome shotgun (WGS) entry which is preliminary data.</text>
</comment>
<evidence type="ECO:0000313" key="2">
    <source>
        <dbReference type="Proteomes" id="UP000759103"/>
    </source>
</evidence>
<dbReference type="Proteomes" id="UP000759103">
    <property type="component" value="Unassembled WGS sequence"/>
</dbReference>
<name>A0ABS7BI90_9SPHN</name>
<evidence type="ECO:0000313" key="1">
    <source>
        <dbReference type="EMBL" id="MBW6529182.1"/>
    </source>
</evidence>
<gene>
    <name evidence="1" type="ORF">KZ820_00385</name>
</gene>